<protein>
    <submittedName>
        <fullName evidence="1">Uncharacterized protein</fullName>
    </submittedName>
</protein>
<dbReference type="AlphaFoldDB" id="A0A2T5IGV1"/>
<accession>A0A2T5IGV1</accession>
<organism evidence="1 2">
    <name type="scientific">Nitrosospira multiformis</name>
    <dbReference type="NCBI Taxonomy" id="1231"/>
    <lineage>
        <taxon>Bacteria</taxon>
        <taxon>Pseudomonadati</taxon>
        <taxon>Pseudomonadota</taxon>
        <taxon>Betaproteobacteria</taxon>
        <taxon>Nitrosomonadales</taxon>
        <taxon>Nitrosomonadaceae</taxon>
        <taxon>Nitrosospira</taxon>
    </lineage>
</organism>
<dbReference type="EMBL" id="QAOK01000002">
    <property type="protein sequence ID" value="PTQ83048.1"/>
    <property type="molecule type" value="Genomic_DNA"/>
</dbReference>
<sequence length="55" mass="5965">MPFTLFTDLGRVSSDHQSPGGSDVFAACLENQVPGTGERMRIEILSARYSLAGDY</sequence>
<comment type="caution">
    <text evidence="1">The sequence shown here is derived from an EMBL/GenBank/DDBJ whole genome shotgun (WGS) entry which is preliminary data.</text>
</comment>
<evidence type="ECO:0000313" key="1">
    <source>
        <dbReference type="EMBL" id="PTQ83048.1"/>
    </source>
</evidence>
<name>A0A2T5IGV1_9PROT</name>
<proteinExistence type="predicted"/>
<reference evidence="1 2" key="1">
    <citation type="submission" date="2018-04" db="EMBL/GenBank/DDBJ databases">
        <title>Active sludge and wastewater microbial communities from Klosterneuburg, Austria.</title>
        <authorList>
            <person name="Wagner M."/>
        </authorList>
    </citation>
    <scope>NUCLEOTIDE SEQUENCE [LARGE SCALE GENOMIC DNA]</scope>
    <source>
        <strain evidence="1 2">Nl12</strain>
    </source>
</reference>
<dbReference type="Proteomes" id="UP000244152">
    <property type="component" value="Unassembled WGS sequence"/>
</dbReference>
<gene>
    <name evidence="1" type="ORF">C8R21_10251</name>
</gene>
<evidence type="ECO:0000313" key="2">
    <source>
        <dbReference type="Proteomes" id="UP000244152"/>
    </source>
</evidence>